<feature type="region of interest" description="Disordered" evidence="3">
    <location>
        <begin position="1"/>
        <end position="30"/>
    </location>
</feature>
<dbReference type="Proteomes" id="UP000638353">
    <property type="component" value="Unassembled WGS sequence"/>
</dbReference>
<evidence type="ECO:0000313" key="6">
    <source>
        <dbReference type="Proteomes" id="UP000638353"/>
    </source>
</evidence>
<evidence type="ECO:0000256" key="1">
    <source>
        <dbReference type="ARBA" id="ARBA00023125"/>
    </source>
</evidence>
<feature type="compositionally biased region" description="Polar residues" evidence="3">
    <location>
        <begin position="1"/>
        <end position="10"/>
    </location>
</feature>
<keyword evidence="1 2" id="KW-0238">DNA-binding</keyword>
<dbReference type="Pfam" id="PF00440">
    <property type="entry name" value="TetR_N"/>
    <property type="match status" value="1"/>
</dbReference>
<feature type="DNA-binding region" description="H-T-H motif" evidence="2">
    <location>
        <begin position="54"/>
        <end position="73"/>
    </location>
</feature>
<evidence type="ECO:0000259" key="4">
    <source>
        <dbReference type="PROSITE" id="PS50977"/>
    </source>
</evidence>
<dbReference type="InterPro" id="IPR050109">
    <property type="entry name" value="HTH-type_TetR-like_transc_reg"/>
</dbReference>
<dbReference type="PROSITE" id="PS01081">
    <property type="entry name" value="HTH_TETR_1"/>
    <property type="match status" value="1"/>
</dbReference>
<proteinExistence type="predicted"/>
<gene>
    <name evidence="5" type="ORF">GCM10010334_71950</name>
</gene>
<dbReference type="SUPFAM" id="SSF46689">
    <property type="entry name" value="Homeodomain-like"/>
    <property type="match status" value="1"/>
</dbReference>
<dbReference type="InterPro" id="IPR023772">
    <property type="entry name" value="DNA-bd_HTH_TetR-type_CS"/>
</dbReference>
<reference evidence="5" key="1">
    <citation type="journal article" date="2014" name="Int. J. Syst. Evol. Microbiol.">
        <title>Complete genome sequence of Corynebacterium casei LMG S-19264T (=DSM 44701T), isolated from a smear-ripened cheese.</title>
        <authorList>
            <consortium name="US DOE Joint Genome Institute (JGI-PGF)"/>
            <person name="Walter F."/>
            <person name="Albersmeier A."/>
            <person name="Kalinowski J."/>
            <person name="Ruckert C."/>
        </authorList>
    </citation>
    <scope>NUCLEOTIDE SEQUENCE</scope>
    <source>
        <strain evidence="5">JCM 4637</strain>
    </source>
</reference>
<evidence type="ECO:0000313" key="5">
    <source>
        <dbReference type="EMBL" id="GHD13631.1"/>
    </source>
</evidence>
<evidence type="ECO:0000256" key="2">
    <source>
        <dbReference type="PROSITE-ProRule" id="PRU00335"/>
    </source>
</evidence>
<dbReference type="GO" id="GO:0000976">
    <property type="term" value="F:transcription cis-regulatory region binding"/>
    <property type="evidence" value="ECO:0007669"/>
    <property type="project" value="TreeGrafter"/>
</dbReference>
<dbReference type="SUPFAM" id="SSF48498">
    <property type="entry name" value="Tetracyclin repressor-like, C-terminal domain"/>
    <property type="match status" value="1"/>
</dbReference>
<feature type="domain" description="HTH tetR-type" evidence="4">
    <location>
        <begin position="31"/>
        <end position="91"/>
    </location>
</feature>
<evidence type="ECO:0000256" key="3">
    <source>
        <dbReference type="SAM" id="MobiDB-lite"/>
    </source>
</evidence>
<dbReference type="InterPro" id="IPR001647">
    <property type="entry name" value="HTH_TetR"/>
</dbReference>
<dbReference type="PROSITE" id="PS50977">
    <property type="entry name" value="HTH_TETR_2"/>
    <property type="match status" value="1"/>
</dbReference>
<dbReference type="GO" id="GO:0003700">
    <property type="term" value="F:DNA-binding transcription factor activity"/>
    <property type="evidence" value="ECO:0007669"/>
    <property type="project" value="TreeGrafter"/>
</dbReference>
<dbReference type="Gene3D" id="1.10.357.10">
    <property type="entry name" value="Tetracycline Repressor, domain 2"/>
    <property type="match status" value="1"/>
</dbReference>
<organism evidence="5 6">
    <name type="scientific">Streptomyces finlayi</name>
    <dbReference type="NCBI Taxonomy" id="67296"/>
    <lineage>
        <taxon>Bacteria</taxon>
        <taxon>Bacillati</taxon>
        <taxon>Actinomycetota</taxon>
        <taxon>Actinomycetes</taxon>
        <taxon>Kitasatosporales</taxon>
        <taxon>Streptomycetaceae</taxon>
        <taxon>Streptomyces</taxon>
    </lineage>
</organism>
<dbReference type="PANTHER" id="PTHR30055:SF230">
    <property type="entry name" value="TRANSCRIPTIONAL REGULATORY PROTEIN (PROBABLY TETR-FAMILY)-RELATED"/>
    <property type="match status" value="1"/>
</dbReference>
<dbReference type="EMBL" id="BMVC01000020">
    <property type="protein sequence ID" value="GHD13631.1"/>
    <property type="molecule type" value="Genomic_DNA"/>
</dbReference>
<dbReference type="InterPro" id="IPR036271">
    <property type="entry name" value="Tet_transcr_reg_TetR-rel_C_sf"/>
</dbReference>
<dbReference type="PRINTS" id="PR00455">
    <property type="entry name" value="HTHTETR"/>
</dbReference>
<accession>A0A918X5G5</accession>
<protein>
    <submittedName>
        <fullName evidence="5">TetR family transcriptional regulator</fullName>
    </submittedName>
</protein>
<name>A0A918X5G5_9ACTN</name>
<dbReference type="AlphaFoldDB" id="A0A918X5G5"/>
<reference evidence="5" key="2">
    <citation type="submission" date="2020-09" db="EMBL/GenBank/DDBJ databases">
        <authorList>
            <person name="Sun Q."/>
            <person name="Ohkuma M."/>
        </authorList>
    </citation>
    <scope>NUCLEOTIDE SEQUENCE</scope>
    <source>
        <strain evidence="5">JCM 4637</strain>
    </source>
</reference>
<sequence length="235" mass="25873">MVADQTPQRTTPRRAPADSSPGRISRRPRDPAIEEVIIRAACKRLASDGYSSMTIGDVAADAGVTRPTLHRRWANKRELVLDTIEYVLRVRREDHPPLRWDRLPPHETFTEAVRRLGLYQCGSCATTLHGSCMCEAEREPDLSRHLRDHVLKPCLEELLATLISLQRSGAVREDADLETVTRLCLGSYCATYLRTGRRPLADHATQVAGALWPAIAALPCDGPAAAAPAAPSSPR</sequence>
<dbReference type="Gene3D" id="1.10.10.60">
    <property type="entry name" value="Homeodomain-like"/>
    <property type="match status" value="1"/>
</dbReference>
<comment type="caution">
    <text evidence="5">The sequence shown here is derived from an EMBL/GenBank/DDBJ whole genome shotgun (WGS) entry which is preliminary data.</text>
</comment>
<dbReference type="InterPro" id="IPR009057">
    <property type="entry name" value="Homeodomain-like_sf"/>
</dbReference>
<dbReference type="PANTHER" id="PTHR30055">
    <property type="entry name" value="HTH-TYPE TRANSCRIPTIONAL REGULATOR RUTR"/>
    <property type="match status" value="1"/>
</dbReference>
<dbReference type="RefSeq" id="WP_189828545.1">
    <property type="nucleotide sequence ID" value="NZ_BMVC01000020.1"/>
</dbReference>